<sequence length="648" mass="72550">MPLRRAKQACVHCHRRRIRCDVLQQHPCSNCVAQEVACELGVSRRGKYPRRKAKSQQIAPAPAPGPGSASGPSPQEPDMSPDTNPNPIQPHHDRHKITDPTVFLGESSPLTTVMDPRHPRLHYPLPPRLLPASTRDEAVRLHQVQQAAHLESNGALSFPPEATVNALLKAYFTWFHPCFPIVDRVAICRAKAQTGLNGIPPLLLQAMLFIGVSLCDDETFARTEFPVRYRAKFLFYSRARAIYDADAEANPIVKLQALFMLSSWRGGPGEERDVRFWLSIAVSLAQKRGMHMMSKFAHPPKERRLCKRIWWALYTRDQQSAAALGLPPRIRDEDGDVAMLEPDDVLEDESVDDDVFGHQRPQDLVYPVEMAKLARLLRTVVSTQYLHHQKPDLATRNTLNEQLCLWESELPVELRWGSVFIDPVSLFLKGLLHMTYQNLYILLYRRVFLNPTPHDDGQIALDAATKSTRIMEDLLSAHLIQHAPTHLITHSFTTLCIHTIHHRRSSGTTRTLAEHRARLCLLSLEELQKSWDLENWVLHLFFKGLDDRTAEVLGLTQGEHGGTGVGDGVGVGGGAAVGSVSQHGLVQGHDTTLPGTGDNDGPTTGSSAGAETLMPPVPQPDDWYGWVPWEDEADALNLQNLEFLYRFL</sequence>
<dbReference type="Pfam" id="PF04082">
    <property type="entry name" value="Fungal_trans"/>
    <property type="match status" value="1"/>
</dbReference>
<keyword evidence="10" id="KW-1185">Reference proteome</keyword>
<dbReference type="InterPro" id="IPR007219">
    <property type="entry name" value="XnlR_reg_dom"/>
</dbReference>
<dbReference type="Pfam" id="PF00172">
    <property type="entry name" value="Zn_clus"/>
    <property type="match status" value="1"/>
</dbReference>
<dbReference type="RefSeq" id="XP_041560736.1">
    <property type="nucleotide sequence ID" value="XM_041694958.1"/>
</dbReference>
<evidence type="ECO:0000256" key="7">
    <source>
        <dbReference type="SAM" id="MobiDB-lite"/>
    </source>
</evidence>
<dbReference type="PROSITE" id="PS50048">
    <property type="entry name" value="ZN2_CY6_FUNGAL_2"/>
    <property type="match status" value="1"/>
</dbReference>
<dbReference type="PANTHER" id="PTHR47171">
    <property type="entry name" value="FARA-RELATED"/>
    <property type="match status" value="1"/>
</dbReference>
<dbReference type="SMART" id="SM00066">
    <property type="entry name" value="GAL4"/>
    <property type="match status" value="1"/>
</dbReference>
<keyword evidence="5" id="KW-0804">Transcription</keyword>
<keyword evidence="2" id="KW-0862">Zinc</keyword>
<dbReference type="InterPro" id="IPR052073">
    <property type="entry name" value="Amide_Lactam_Regulators"/>
</dbReference>
<organism evidence="9 10">
    <name type="scientific">Aspergillus puulaauensis</name>
    <dbReference type="NCBI Taxonomy" id="1220207"/>
    <lineage>
        <taxon>Eukaryota</taxon>
        <taxon>Fungi</taxon>
        <taxon>Dikarya</taxon>
        <taxon>Ascomycota</taxon>
        <taxon>Pezizomycotina</taxon>
        <taxon>Eurotiomycetes</taxon>
        <taxon>Eurotiomycetidae</taxon>
        <taxon>Eurotiales</taxon>
        <taxon>Aspergillaceae</taxon>
        <taxon>Aspergillus</taxon>
    </lineage>
</organism>
<keyword evidence="6" id="KW-0539">Nucleus</keyword>
<dbReference type="Gene3D" id="4.10.240.10">
    <property type="entry name" value="Zn(2)-C6 fungal-type DNA-binding domain"/>
    <property type="match status" value="1"/>
</dbReference>
<dbReference type="PANTHER" id="PTHR47171:SF1">
    <property type="entry name" value="ZN(II)2CYS6 TRANSCRIPTION FACTOR (EUROFUNG)"/>
    <property type="match status" value="1"/>
</dbReference>
<dbReference type="InterPro" id="IPR001138">
    <property type="entry name" value="Zn2Cys6_DnaBD"/>
</dbReference>
<keyword evidence="4" id="KW-0238">DNA-binding</keyword>
<evidence type="ECO:0000259" key="8">
    <source>
        <dbReference type="PROSITE" id="PS50048"/>
    </source>
</evidence>
<feature type="domain" description="Zn(2)-C6 fungal-type" evidence="8">
    <location>
        <begin position="9"/>
        <end position="40"/>
    </location>
</feature>
<keyword evidence="1" id="KW-0479">Metal-binding</keyword>
<dbReference type="CDD" id="cd12148">
    <property type="entry name" value="fungal_TF_MHR"/>
    <property type="match status" value="1"/>
</dbReference>
<reference evidence="9" key="1">
    <citation type="submission" date="2021-01" db="EMBL/GenBank/DDBJ databases">
        <authorList>
            <consortium name="Aspergillus puulaauensis MK2 genome sequencing consortium"/>
            <person name="Kazuki M."/>
            <person name="Futagami T."/>
        </authorList>
    </citation>
    <scope>NUCLEOTIDE SEQUENCE</scope>
    <source>
        <strain evidence="9">MK2</strain>
    </source>
</reference>
<dbReference type="Proteomes" id="UP000654913">
    <property type="component" value="Chromosome 7"/>
</dbReference>
<protein>
    <recommendedName>
        <fullName evidence="8">Zn(2)-C6 fungal-type domain-containing protein</fullName>
    </recommendedName>
</protein>
<evidence type="ECO:0000256" key="4">
    <source>
        <dbReference type="ARBA" id="ARBA00023125"/>
    </source>
</evidence>
<evidence type="ECO:0000256" key="1">
    <source>
        <dbReference type="ARBA" id="ARBA00022723"/>
    </source>
</evidence>
<dbReference type="AlphaFoldDB" id="A0A7R7XVN5"/>
<evidence type="ECO:0000256" key="6">
    <source>
        <dbReference type="ARBA" id="ARBA00023242"/>
    </source>
</evidence>
<dbReference type="KEGG" id="apuu:APUU_70120A"/>
<evidence type="ECO:0000313" key="10">
    <source>
        <dbReference type="Proteomes" id="UP000654913"/>
    </source>
</evidence>
<dbReference type="SMART" id="SM00906">
    <property type="entry name" value="Fungal_trans"/>
    <property type="match status" value="1"/>
</dbReference>
<keyword evidence="3" id="KW-0805">Transcription regulation</keyword>
<feature type="region of interest" description="Disordered" evidence="7">
    <location>
        <begin position="587"/>
        <end position="619"/>
    </location>
</feature>
<dbReference type="GO" id="GO:0006351">
    <property type="term" value="P:DNA-templated transcription"/>
    <property type="evidence" value="ECO:0007669"/>
    <property type="project" value="InterPro"/>
</dbReference>
<dbReference type="PROSITE" id="PS00463">
    <property type="entry name" value="ZN2_CY6_FUNGAL_1"/>
    <property type="match status" value="1"/>
</dbReference>
<feature type="region of interest" description="Disordered" evidence="7">
    <location>
        <begin position="46"/>
        <end position="95"/>
    </location>
</feature>
<reference evidence="9" key="2">
    <citation type="submission" date="2021-02" db="EMBL/GenBank/DDBJ databases">
        <title>Aspergillus puulaauensis MK2 genome sequence.</title>
        <authorList>
            <person name="Futagami T."/>
            <person name="Mori K."/>
            <person name="Kadooka C."/>
            <person name="Tanaka T."/>
        </authorList>
    </citation>
    <scope>NUCLEOTIDE SEQUENCE</scope>
    <source>
        <strain evidence="9">MK2</strain>
    </source>
</reference>
<dbReference type="CDD" id="cd00067">
    <property type="entry name" value="GAL4"/>
    <property type="match status" value="1"/>
</dbReference>
<dbReference type="EMBL" id="AP024449">
    <property type="protein sequence ID" value="BCS28550.1"/>
    <property type="molecule type" value="Genomic_DNA"/>
</dbReference>
<name>A0A7R7XVN5_9EURO</name>
<gene>
    <name evidence="9" type="ORF">APUU_70120A</name>
</gene>
<dbReference type="InterPro" id="IPR036864">
    <property type="entry name" value="Zn2-C6_fun-type_DNA-bd_sf"/>
</dbReference>
<dbReference type="OrthoDB" id="5121955at2759"/>
<accession>A0A7R7XVN5</accession>
<dbReference type="GO" id="GO:0000981">
    <property type="term" value="F:DNA-binding transcription factor activity, RNA polymerase II-specific"/>
    <property type="evidence" value="ECO:0007669"/>
    <property type="project" value="InterPro"/>
</dbReference>
<feature type="compositionally biased region" description="Low complexity" evidence="7">
    <location>
        <begin position="587"/>
        <end position="605"/>
    </location>
</feature>
<dbReference type="GO" id="GO:0008270">
    <property type="term" value="F:zinc ion binding"/>
    <property type="evidence" value="ECO:0007669"/>
    <property type="project" value="InterPro"/>
</dbReference>
<evidence type="ECO:0000256" key="5">
    <source>
        <dbReference type="ARBA" id="ARBA00023163"/>
    </source>
</evidence>
<proteinExistence type="predicted"/>
<evidence type="ECO:0000256" key="2">
    <source>
        <dbReference type="ARBA" id="ARBA00022833"/>
    </source>
</evidence>
<dbReference type="GeneID" id="64978547"/>
<evidence type="ECO:0000313" key="9">
    <source>
        <dbReference type="EMBL" id="BCS28550.1"/>
    </source>
</evidence>
<dbReference type="GO" id="GO:0003677">
    <property type="term" value="F:DNA binding"/>
    <property type="evidence" value="ECO:0007669"/>
    <property type="project" value="UniProtKB-KW"/>
</dbReference>
<evidence type="ECO:0000256" key="3">
    <source>
        <dbReference type="ARBA" id="ARBA00023015"/>
    </source>
</evidence>
<dbReference type="SUPFAM" id="SSF57701">
    <property type="entry name" value="Zn2/Cys6 DNA-binding domain"/>
    <property type="match status" value="1"/>
</dbReference>